<evidence type="ECO:0000313" key="2">
    <source>
        <dbReference type="Proteomes" id="UP001610657"/>
    </source>
</evidence>
<dbReference type="EMBL" id="JAVCQK010000406">
    <property type="protein sequence ID" value="MFH7519130.1"/>
    <property type="molecule type" value="Genomic_DNA"/>
</dbReference>
<keyword evidence="2" id="KW-1185">Reference proteome</keyword>
<sequence>YMHPVKLSAIRFNVKDAEAALGELNRSGHRHEKSFEVIERWDVDARNQGPKSKFGRTLAALVDEARDHLEGQVIYEAKGMEEGTV</sequence>
<evidence type="ECO:0000313" key="1">
    <source>
        <dbReference type="EMBL" id="MFH7519130.1"/>
    </source>
</evidence>
<organism evidence="1 2">
    <name type="scientific">Pseudomonas syringae pv. tagetis</name>
    <dbReference type="NCBI Taxonomy" id="129140"/>
    <lineage>
        <taxon>Bacteria</taxon>
        <taxon>Pseudomonadati</taxon>
        <taxon>Pseudomonadota</taxon>
        <taxon>Gammaproteobacteria</taxon>
        <taxon>Pseudomonadales</taxon>
        <taxon>Pseudomonadaceae</taxon>
        <taxon>Pseudomonas</taxon>
    </lineage>
</organism>
<dbReference type="RefSeq" id="WP_395577873.1">
    <property type="nucleotide sequence ID" value="NZ_JAVCQK010000406.1"/>
</dbReference>
<protein>
    <submittedName>
        <fullName evidence="1">Uncharacterized protein</fullName>
    </submittedName>
</protein>
<proteinExistence type="predicted"/>
<reference evidence="1 2" key="1">
    <citation type="submission" date="2023-08" db="EMBL/GenBank/DDBJ databases">
        <title>Genomic and mutational analysis of Pseudomonas syringae pv. tagetis EB037 pathogenicity on sunflower.</title>
        <authorList>
            <person name="Maul J.E."/>
        </authorList>
    </citation>
    <scope>NUCLEOTIDE SEQUENCE [LARGE SCALE GENOMIC DNA]</scope>
    <source>
        <strain evidence="1 2">EB037_T1</strain>
    </source>
</reference>
<feature type="non-terminal residue" evidence="1">
    <location>
        <position position="1"/>
    </location>
</feature>
<name>A0ABW7NW87_9PSED</name>
<feature type="non-terminal residue" evidence="1">
    <location>
        <position position="85"/>
    </location>
</feature>
<accession>A0ABW7NW87</accession>
<gene>
    <name evidence="1" type="ORF">RA271_28825</name>
</gene>
<dbReference type="Proteomes" id="UP001610657">
    <property type="component" value="Unassembled WGS sequence"/>
</dbReference>
<comment type="caution">
    <text evidence="1">The sequence shown here is derived from an EMBL/GenBank/DDBJ whole genome shotgun (WGS) entry which is preliminary data.</text>
</comment>